<reference evidence="11 12" key="1">
    <citation type="submission" date="2019-03" db="EMBL/GenBank/DDBJ databases">
        <title>Arenimonas daejeonensis sp. nov., isolated from compost.</title>
        <authorList>
            <person name="Jeon C.O."/>
        </authorList>
    </citation>
    <scope>NUCLEOTIDE SEQUENCE [LARGE SCALE GENOMIC DNA]</scope>
    <source>
        <strain evidence="11 12">R29</strain>
    </source>
</reference>
<evidence type="ECO:0000256" key="2">
    <source>
        <dbReference type="ARBA" id="ARBA00011738"/>
    </source>
</evidence>
<evidence type="ECO:0000313" key="11">
    <source>
        <dbReference type="EMBL" id="TNJ34685.1"/>
    </source>
</evidence>
<name>A0A5C4RUS8_9GAMM</name>
<accession>A0A5C4RUS8</accession>
<dbReference type="Gene3D" id="3.40.140.10">
    <property type="entry name" value="Cytidine Deaminase, domain 2"/>
    <property type="match status" value="1"/>
</dbReference>
<dbReference type="SUPFAM" id="SSF53927">
    <property type="entry name" value="Cytidine deaminase-like"/>
    <property type="match status" value="1"/>
</dbReference>
<dbReference type="InterPro" id="IPR002125">
    <property type="entry name" value="CMP_dCMP_dom"/>
</dbReference>
<dbReference type="InterPro" id="IPR028883">
    <property type="entry name" value="tRNA_aden_deaminase"/>
</dbReference>
<dbReference type="EMBL" id="SMDR01000001">
    <property type="protein sequence ID" value="TNJ34685.1"/>
    <property type="molecule type" value="Genomic_DNA"/>
</dbReference>
<dbReference type="GO" id="GO:0008664">
    <property type="term" value="F:RNA 2',3'-cyclic 3'-phosphodiesterase activity"/>
    <property type="evidence" value="ECO:0007669"/>
    <property type="project" value="UniProtKB-EC"/>
</dbReference>
<feature type="binding site" evidence="8">
    <location>
        <position position="292"/>
    </location>
    <ligand>
        <name>Zn(2+)</name>
        <dbReference type="ChEBI" id="CHEBI:29105"/>
        <note>catalytic</note>
    </ligand>
</feature>
<dbReference type="GO" id="GO:0002100">
    <property type="term" value="P:tRNA wobble adenosine to inosine editing"/>
    <property type="evidence" value="ECO:0007669"/>
    <property type="project" value="UniProtKB-UniRule"/>
</dbReference>
<dbReference type="InterPro" id="IPR009097">
    <property type="entry name" value="Cyclic_Pdiesterase"/>
</dbReference>
<dbReference type="OrthoDB" id="9802676at2"/>
<feature type="binding site" evidence="8">
    <location>
        <position position="259"/>
    </location>
    <ligand>
        <name>Zn(2+)</name>
        <dbReference type="ChEBI" id="CHEBI:29105"/>
        <note>catalytic</note>
    </ligand>
</feature>
<feature type="binding site" evidence="8">
    <location>
        <position position="289"/>
    </location>
    <ligand>
        <name>Zn(2+)</name>
        <dbReference type="ChEBI" id="CHEBI:29105"/>
        <note>catalytic</note>
    </ligand>
</feature>
<comment type="similarity">
    <text evidence="9">Belongs to the 2H phosphoesterase superfamily. ThpR family.</text>
</comment>
<gene>
    <name evidence="8" type="primary">tadA</name>
    <name evidence="11" type="ORF">E1B00_02550</name>
</gene>
<dbReference type="Pfam" id="PF00383">
    <property type="entry name" value="dCMP_cyt_deam_1"/>
    <property type="match status" value="1"/>
</dbReference>
<dbReference type="Proteomes" id="UP000305760">
    <property type="component" value="Unassembled WGS sequence"/>
</dbReference>
<feature type="short sequence motif" description="HXTX 1" evidence="9">
    <location>
        <begin position="56"/>
        <end position="59"/>
    </location>
</feature>
<feature type="active site" description="Proton donor" evidence="8">
    <location>
        <position position="261"/>
    </location>
</feature>
<evidence type="ECO:0000256" key="8">
    <source>
        <dbReference type="HAMAP-Rule" id="MF_00972"/>
    </source>
</evidence>
<feature type="domain" description="CMP/dCMP-type deaminase" evidence="10">
    <location>
        <begin position="206"/>
        <end position="319"/>
    </location>
</feature>
<dbReference type="Gene3D" id="3.90.1140.10">
    <property type="entry name" value="Cyclic phosphodiesterase"/>
    <property type="match status" value="1"/>
</dbReference>
<dbReference type="PANTHER" id="PTHR11079">
    <property type="entry name" value="CYTOSINE DEAMINASE FAMILY MEMBER"/>
    <property type="match status" value="1"/>
</dbReference>
<sequence>MSDLFGQTPDEGPATDRLFLAVLPDEATAREMEALAHDLQRRHGLNGRPQTWDRLHITLHHLGDFRTIPQNVVDAASRAVSSLVATPTFDVTLDRVLSFRGGEHKPLVLVGEGKGTAPIEAFQRQLQRALVRYSIKPDPRFKPHVTLLRDRKSIAGEAVAPFRWTVGEVVLVHSLLGHTRHTPLARWSLGVSVGPPEAADPAEFTDTDGRWMQRALALAAQAGEELDEVPVGAVVVGPDGALLAETSNLAGDRHDPSAHAELLAVAAAGKALGNKRLTGCTMYVSLEPCPMCASALVHARVSRLVFAAASPKTGAAGSLFGVLGDYGGADLADDHRHNHRVVVKGGLMADEAGRLLSDWFRRKRDAAR</sequence>
<dbReference type="SUPFAM" id="SSF55144">
    <property type="entry name" value="LigT-like"/>
    <property type="match status" value="1"/>
</dbReference>
<keyword evidence="3 8" id="KW-0819">tRNA processing</keyword>
<dbReference type="GO" id="GO:0008270">
    <property type="term" value="F:zinc ion binding"/>
    <property type="evidence" value="ECO:0007669"/>
    <property type="project" value="UniProtKB-UniRule"/>
</dbReference>
<dbReference type="InterPro" id="IPR016193">
    <property type="entry name" value="Cytidine_deaminase-like"/>
</dbReference>
<evidence type="ECO:0000256" key="9">
    <source>
        <dbReference type="HAMAP-Rule" id="MF_01940"/>
    </source>
</evidence>
<dbReference type="GO" id="GO:0004113">
    <property type="term" value="F:2',3'-cyclic-nucleotide 3'-phosphodiesterase activity"/>
    <property type="evidence" value="ECO:0007669"/>
    <property type="project" value="InterPro"/>
</dbReference>
<comment type="function">
    <text evidence="8">Catalyzes the deamination of adenosine to inosine at the wobble position 34 of tRNA(Arg2).</text>
</comment>
<keyword evidence="5 8" id="KW-0378">Hydrolase</keyword>
<evidence type="ECO:0000313" key="12">
    <source>
        <dbReference type="Proteomes" id="UP000305760"/>
    </source>
</evidence>
<dbReference type="PROSITE" id="PS51747">
    <property type="entry name" value="CYT_DCMP_DEAMINASES_2"/>
    <property type="match status" value="1"/>
</dbReference>
<evidence type="ECO:0000256" key="4">
    <source>
        <dbReference type="ARBA" id="ARBA00022723"/>
    </source>
</evidence>
<evidence type="ECO:0000256" key="3">
    <source>
        <dbReference type="ARBA" id="ARBA00022694"/>
    </source>
</evidence>
<evidence type="ECO:0000256" key="1">
    <source>
        <dbReference type="ARBA" id="ARBA00010669"/>
    </source>
</evidence>
<feature type="short sequence motif" description="HXTX 2" evidence="9">
    <location>
        <begin position="144"/>
        <end position="147"/>
    </location>
</feature>
<keyword evidence="4 8" id="KW-0479">Metal-binding</keyword>
<comment type="catalytic activity">
    <reaction evidence="9">
        <text>a 3'-end 2',3'-cyclophospho-ribonucleotide-RNA + H2O = a 3'-end 2'-phospho-ribonucleotide-RNA + H(+)</text>
        <dbReference type="Rhea" id="RHEA:11828"/>
        <dbReference type="Rhea" id="RHEA-COMP:10464"/>
        <dbReference type="Rhea" id="RHEA-COMP:17353"/>
        <dbReference type="ChEBI" id="CHEBI:15377"/>
        <dbReference type="ChEBI" id="CHEBI:15378"/>
        <dbReference type="ChEBI" id="CHEBI:83064"/>
        <dbReference type="ChEBI" id="CHEBI:173113"/>
        <dbReference type="EC" id="3.1.4.58"/>
    </reaction>
</comment>
<evidence type="ECO:0000256" key="6">
    <source>
        <dbReference type="ARBA" id="ARBA00022833"/>
    </source>
</evidence>
<comment type="catalytic activity">
    <reaction evidence="7 8">
        <text>adenosine(34) in tRNA + H2O + H(+) = inosine(34) in tRNA + NH4(+)</text>
        <dbReference type="Rhea" id="RHEA:43168"/>
        <dbReference type="Rhea" id="RHEA-COMP:10373"/>
        <dbReference type="Rhea" id="RHEA-COMP:10374"/>
        <dbReference type="ChEBI" id="CHEBI:15377"/>
        <dbReference type="ChEBI" id="CHEBI:15378"/>
        <dbReference type="ChEBI" id="CHEBI:28938"/>
        <dbReference type="ChEBI" id="CHEBI:74411"/>
        <dbReference type="ChEBI" id="CHEBI:82852"/>
        <dbReference type="EC" id="3.5.4.33"/>
    </reaction>
</comment>
<comment type="similarity">
    <text evidence="1">Belongs to the cytidine and deoxycytidylate deaminase family. ADAT2 subfamily.</text>
</comment>
<dbReference type="GO" id="GO:0052717">
    <property type="term" value="F:tRNA-specific adenosine-34 deaminase activity"/>
    <property type="evidence" value="ECO:0007669"/>
    <property type="project" value="UniProtKB-UniRule"/>
</dbReference>
<protein>
    <recommendedName>
        <fullName evidence="8 9">Multifunctional fusion protein</fullName>
    </recommendedName>
    <domain>
        <recommendedName>
            <fullName evidence="9">RNA 2',3'-cyclic phosphodiesterase</fullName>
            <shortName evidence="9">RNA 2',3'-CPDase</shortName>
            <ecNumber evidence="9">3.1.4.58</ecNumber>
        </recommendedName>
    </domain>
    <domain>
        <recommendedName>
            <fullName evidence="8">tRNA-specific adenosine deaminase</fullName>
            <ecNumber evidence="8">3.5.4.33</ecNumber>
        </recommendedName>
    </domain>
</protein>
<proteinExistence type="inferred from homology"/>
<dbReference type="Pfam" id="PF13563">
    <property type="entry name" value="2_5_RNA_ligase2"/>
    <property type="match status" value="1"/>
</dbReference>
<dbReference type="PROSITE" id="PS00903">
    <property type="entry name" value="CYT_DCMP_DEAMINASES_1"/>
    <property type="match status" value="1"/>
</dbReference>
<dbReference type="InterPro" id="IPR004175">
    <property type="entry name" value="RNA_CPDase"/>
</dbReference>
<comment type="function">
    <text evidence="9">Hydrolyzes RNA 2',3'-cyclic phosphodiester to an RNA 2'-phosphomonoester.</text>
</comment>
<comment type="cofactor">
    <cofactor evidence="8">
        <name>Zn(2+)</name>
        <dbReference type="ChEBI" id="CHEBI:29105"/>
    </cofactor>
    <text evidence="8">Binds 1 zinc ion per subunit.</text>
</comment>
<dbReference type="EC" id="3.1.4.58" evidence="9"/>
<evidence type="ECO:0000256" key="5">
    <source>
        <dbReference type="ARBA" id="ARBA00022801"/>
    </source>
</evidence>
<organism evidence="11 12">
    <name type="scientific">Arenimonas terrae</name>
    <dbReference type="NCBI Taxonomy" id="2546226"/>
    <lineage>
        <taxon>Bacteria</taxon>
        <taxon>Pseudomonadati</taxon>
        <taxon>Pseudomonadota</taxon>
        <taxon>Gammaproteobacteria</taxon>
        <taxon>Lysobacterales</taxon>
        <taxon>Lysobacteraceae</taxon>
        <taxon>Arenimonas</taxon>
    </lineage>
</organism>
<feature type="active site" description="Proton acceptor" evidence="9">
    <location>
        <position position="144"/>
    </location>
</feature>
<dbReference type="EC" id="3.5.4.33" evidence="8"/>
<evidence type="ECO:0000256" key="7">
    <source>
        <dbReference type="ARBA" id="ARBA00048045"/>
    </source>
</evidence>
<dbReference type="HAMAP" id="MF_00972">
    <property type="entry name" value="tRNA_aden_deaminase"/>
    <property type="match status" value="1"/>
</dbReference>
<evidence type="ECO:0000259" key="10">
    <source>
        <dbReference type="PROSITE" id="PS51747"/>
    </source>
</evidence>
<feature type="active site" description="Proton donor" evidence="9">
    <location>
        <position position="56"/>
    </location>
</feature>
<dbReference type="HAMAP" id="MF_01940">
    <property type="entry name" value="RNA_CPDase"/>
    <property type="match status" value="1"/>
</dbReference>
<dbReference type="CDD" id="cd01285">
    <property type="entry name" value="nucleoside_deaminase"/>
    <property type="match status" value="1"/>
</dbReference>
<dbReference type="PANTHER" id="PTHR11079:SF202">
    <property type="entry name" value="TRNA-SPECIFIC ADENOSINE DEAMINASE"/>
    <property type="match status" value="1"/>
</dbReference>
<dbReference type="InterPro" id="IPR016192">
    <property type="entry name" value="APOBEC/CMP_deaminase_Zn-bd"/>
</dbReference>
<comment type="subunit">
    <text evidence="2 8">Homodimer.</text>
</comment>
<comment type="caution">
    <text evidence="11">The sequence shown here is derived from an EMBL/GenBank/DDBJ whole genome shotgun (WGS) entry which is preliminary data.</text>
</comment>
<keyword evidence="12" id="KW-1185">Reference proteome</keyword>
<keyword evidence="6 8" id="KW-0862">Zinc</keyword>
<dbReference type="AlphaFoldDB" id="A0A5C4RUS8"/>